<name>A0A5C3LNY3_9AGAR</name>
<feature type="transmembrane region" description="Helical" evidence="2">
    <location>
        <begin position="564"/>
        <end position="589"/>
    </location>
</feature>
<organism evidence="3 4">
    <name type="scientific">Crucibulum laeve</name>
    <dbReference type="NCBI Taxonomy" id="68775"/>
    <lineage>
        <taxon>Eukaryota</taxon>
        <taxon>Fungi</taxon>
        <taxon>Dikarya</taxon>
        <taxon>Basidiomycota</taxon>
        <taxon>Agaricomycotina</taxon>
        <taxon>Agaricomycetes</taxon>
        <taxon>Agaricomycetidae</taxon>
        <taxon>Agaricales</taxon>
        <taxon>Agaricineae</taxon>
        <taxon>Nidulariaceae</taxon>
        <taxon>Crucibulum</taxon>
    </lineage>
</organism>
<protein>
    <recommendedName>
        <fullName evidence="5">WW domain-containing protein</fullName>
    </recommendedName>
</protein>
<evidence type="ECO:0000313" key="3">
    <source>
        <dbReference type="EMBL" id="TFK34462.1"/>
    </source>
</evidence>
<sequence length="667" mass="76201">MHKGTSLHSYFLMSQTLASRLVRALRHWIFATKSFTTTYLSRLLQFLRILDIFSKQKTVCPCRPPPTSRKDEDRALCPSFSPVQDPDALERTSVHIPYPTIPIHIDDTTNDICEGSSEQYSVVAACMDPQPSRSPHHSRTSLASRVPTPLPEIPMNVNSTNDRDKNQLRPELCQVVDDLVAVAPTEYERYDRSVKLEVMESSYVIQPMTMTFPNTEPPQPWVAYTHPEGAVYFFDAKRDILTDAYINEEDDREDIEHYIAQIHDYLTKYDVHLPSDVQLVLELRGSGRCGYYFVDHSHKSVFWLDKFDPVDLLQEVKVDFTTSHIGSEMESQYWYHNELFPGVRHIPDNTVRDLKDMLIHAVGDSLTSQASTVSYTLDELQMMLGLVTKVQIDQGPESVGSACFLYRLMATFAHERFLNLHGERAARLNKDQSIHPKRQRTLFMNIVSPFLFYGSGTHLKKLEKMSVDFLVNKPSWSKLLQNLTEEWKEFILYATVLLNANVAFLAIQSVDSSPPHGSRSAVQRASYFSIVTSLGVIIVGLMLVRQHHTTLNMSFLANRSASSLGLEMLAAMYSLPYALLMWGMVSFLISFSLMCFGSGDLPTIVLTSVGWVALCLLLLWCTSVSYEKHAYYYPWLLRQWVNIRTRIREKIEESRGQDETDSRTSQA</sequence>
<reference evidence="3 4" key="1">
    <citation type="journal article" date="2019" name="Nat. Ecol. Evol.">
        <title>Megaphylogeny resolves global patterns of mushroom evolution.</title>
        <authorList>
            <person name="Varga T."/>
            <person name="Krizsan K."/>
            <person name="Foldi C."/>
            <person name="Dima B."/>
            <person name="Sanchez-Garcia M."/>
            <person name="Sanchez-Ramirez S."/>
            <person name="Szollosi G.J."/>
            <person name="Szarkandi J.G."/>
            <person name="Papp V."/>
            <person name="Albert L."/>
            <person name="Andreopoulos W."/>
            <person name="Angelini C."/>
            <person name="Antonin V."/>
            <person name="Barry K.W."/>
            <person name="Bougher N.L."/>
            <person name="Buchanan P."/>
            <person name="Buyck B."/>
            <person name="Bense V."/>
            <person name="Catcheside P."/>
            <person name="Chovatia M."/>
            <person name="Cooper J."/>
            <person name="Damon W."/>
            <person name="Desjardin D."/>
            <person name="Finy P."/>
            <person name="Geml J."/>
            <person name="Haridas S."/>
            <person name="Hughes K."/>
            <person name="Justo A."/>
            <person name="Karasinski D."/>
            <person name="Kautmanova I."/>
            <person name="Kiss B."/>
            <person name="Kocsube S."/>
            <person name="Kotiranta H."/>
            <person name="LaButti K.M."/>
            <person name="Lechner B.E."/>
            <person name="Liimatainen K."/>
            <person name="Lipzen A."/>
            <person name="Lukacs Z."/>
            <person name="Mihaltcheva S."/>
            <person name="Morgado L.N."/>
            <person name="Niskanen T."/>
            <person name="Noordeloos M.E."/>
            <person name="Ohm R.A."/>
            <person name="Ortiz-Santana B."/>
            <person name="Ovrebo C."/>
            <person name="Racz N."/>
            <person name="Riley R."/>
            <person name="Savchenko A."/>
            <person name="Shiryaev A."/>
            <person name="Soop K."/>
            <person name="Spirin V."/>
            <person name="Szebenyi C."/>
            <person name="Tomsovsky M."/>
            <person name="Tulloss R.E."/>
            <person name="Uehling J."/>
            <person name="Grigoriev I.V."/>
            <person name="Vagvolgyi C."/>
            <person name="Papp T."/>
            <person name="Martin F.M."/>
            <person name="Miettinen O."/>
            <person name="Hibbett D.S."/>
            <person name="Nagy L.G."/>
        </authorList>
    </citation>
    <scope>NUCLEOTIDE SEQUENCE [LARGE SCALE GENOMIC DNA]</scope>
    <source>
        <strain evidence="3 4">CBS 166.37</strain>
    </source>
</reference>
<evidence type="ECO:0000256" key="2">
    <source>
        <dbReference type="SAM" id="Phobius"/>
    </source>
</evidence>
<proteinExistence type="predicted"/>
<dbReference type="EMBL" id="ML213631">
    <property type="protein sequence ID" value="TFK34462.1"/>
    <property type="molecule type" value="Genomic_DNA"/>
</dbReference>
<dbReference type="Proteomes" id="UP000308652">
    <property type="component" value="Unassembled WGS sequence"/>
</dbReference>
<gene>
    <name evidence="3" type="ORF">BDQ12DRAFT_738201</name>
</gene>
<feature type="transmembrane region" description="Helical" evidence="2">
    <location>
        <begin position="601"/>
        <end position="621"/>
    </location>
</feature>
<feature type="region of interest" description="Disordered" evidence="1">
    <location>
        <begin position="128"/>
        <end position="164"/>
    </location>
</feature>
<feature type="transmembrane region" description="Helical" evidence="2">
    <location>
        <begin position="527"/>
        <end position="544"/>
    </location>
</feature>
<evidence type="ECO:0008006" key="5">
    <source>
        <dbReference type="Google" id="ProtNLM"/>
    </source>
</evidence>
<accession>A0A5C3LNY3</accession>
<keyword evidence="2" id="KW-1133">Transmembrane helix</keyword>
<keyword evidence="2" id="KW-0812">Transmembrane</keyword>
<keyword evidence="4" id="KW-1185">Reference proteome</keyword>
<evidence type="ECO:0000256" key="1">
    <source>
        <dbReference type="SAM" id="MobiDB-lite"/>
    </source>
</evidence>
<keyword evidence="2" id="KW-0472">Membrane</keyword>
<dbReference type="AlphaFoldDB" id="A0A5C3LNY3"/>
<dbReference type="OrthoDB" id="2657661at2759"/>
<evidence type="ECO:0000313" key="4">
    <source>
        <dbReference type="Proteomes" id="UP000308652"/>
    </source>
</evidence>